<accession>A0ABU3V7E9</accession>
<dbReference type="RefSeq" id="WP_266997889.1">
    <property type="nucleotide sequence ID" value="NZ_CP107955.1"/>
</dbReference>
<dbReference type="EMBL" id="JARAKF010000006">
    <property type="protein sequence ID" value="MDU9002103.1"/>
    <property type="molecule type" value="Genomic_DNA"/>
</dbReference>
<organism evidence="1 2">
    <name type="scientific">Streptomyces mirabilis</name>
    <dbReference type="NCBI Taxonomy" id="68239"/>
    <lineage>
        <taxon>Bacteria</taxon>
        <taxon>Bacillati</taxon>
        <taxon>Actinomycetota</taxon>
        <taxon>Actinomycetes</taxon>
        <taxon>Kitasatosporales</taxon>
        <taxon>Streptomycetaceae</taxon>
        <taxon>Streptomyces</taxon>
    </lineage>
</organism>
<gene>
    <name evidence="1" type="ORF">PU648_60065</name>
</gene>
<evidence type="ECO:0000313" key="1">
    <source>
        <dbReference type="EMBL" id="MDU9002103.1"/>
    </source>
</evidence>
<sequence length="46" mass="5167">MNLGDGLRLREAVWPLPDDHGQVCELLDLTAAWRGEIILDDPLIEP</sequence>
<comment type="caution">
    <text evidence="1">The sequence shown here is derived from an EMBL/GenBank/DDBJ whole genome shotgun (WGS) entry which is preliminary data.</text>
</comment>
<dbReference type="Proteomes" id="UP001257627">
    <property type="component" value="Unassembled WGS sequence"/>
</dbReference>
<protein>
    <submittedName>
        <fullName evidence="1">Uncharacterized protein</fullName>
    </submittedName>
</protein>
<keyword evidence="2" id="KW-1185">Reference proteome</keyword>
<reference evidence="1 2" key="1">
    <citation type="submission" date="2023-02" db="EMBL/GenBank/DDBJ databases">
        <authorList>
            <person name="Maleckis M."/>
        </authorList>
    </citation>
    <scope>NUCLEOTIDE SEQUENCE [LARGE SCALE GENOMIC DNA]</scope>
    <source>
        <strain evidence="1 2">P8-A2</strain>
    </source>
</reference>
<name>A0ABU3V7E9_9ACTN</name>
<evidence type="ECO:0000313" key="2">
    <source>
        <dbReference type="Proteomes" id="UP001257627"/>
    </source>
</evidence>
<proteinExistence type="predicted"/>